<evidence type="ECO:0000313" key="1">
    <source>
        <dbReference type="EMBL" id="GAA3984704.1"/>
    </source>
</evidence>
<organism evidence="1 2">
    <name type="scientific">Pedobacter ginsengiterrae</name>
    <dbReference type="NCBI Taxonomy" id="871696"/>
    <lineage>
        <taxon>Bacteria</taxon>
        <taxon>Pseudomonadati</taxon>
        <taxon>Bacteroidota</taxon>
        <taxon>Sphingobacteriia</taxon>
        <taxon>Sphingobacteriales</taxon>
        <taxon>Sphingobacteriaceae</taxon>
        <taxon>Pedobacter</taxon>
    </lineage>
</organism>
<dbReference type="Proteomes" id="UP001501081">
    <property type="component" value="Unassembled WGS sequence"/>
</dbReference>
<dbReference type="SUPFAM" id="SSF55831">
    <property type="entry name" value="Thymidylate synthase/dCMP hydroxymethylase"/>
    <property type="match status" value="1"/>
</dbReference>
<evidence type="ECO:0008006" key="3">
    <source>
        <dbReference type="Google" id="ProtNLM"/>
    </source>
</evidence>
<accession>A0ABP7QMQ1</accession>
<gene>
    <name evidence="1" type="ORF">GCM10022246_40530</name>
</gene>
<evidence type="ECO:0000313" key="2">
    <source>
        <dbReference type="Proteomes" id="UP001501081"/>
    </source>
</evidence>
<dbReference type="EMBL" id="BAABAK010000021">
    <property type="protein sequence ID" value="GAA3984704.1"/>
    <property type="molecule type" value="Genomic_DNA"/>
</dbReference>
<dbReference type="InterPro" id="IPR036926">
    <property type="entry name" value="Thymidate_synth/dCMP_Mease_sf"/>
</dbReference>
<keyword evidence="2" id="KW-1185">Reference proteome</keyword>
<proteinExistence type="predicted"/>
<protein>
    <recommendedName>
        <fullName evidence="3">Thymidylate synthase</fullName>
    </recommendedName>
</protein>
<comment type="caution">
    <text evidence="1">The sequence shown here is derived from an EMBL/GenBank/DDBJ whole genome shotgun (WGS) entry which is preliminary data.</text>
</comment>
<sequence>MEPLIIKNTNLSEAWTNVLEHIVKNPGKEVSPLMLTLTDFGEEDAIRKLLDADLGSKNLSSIQTVSETIFPNSLYQFCGWDRHQLYKEYLQNYKRIRKIDPSNKKGTYFQRMIAYESAGKEINQLEMIINSILSTTNHRKSKLQASIFDPGRDHTNSPYQGFPCLQHVTFYKSETGGLVLNSFYAIQFLYRRAYGNWLGLINLGKFIAKETGLELERLNCFIGVEQLDNVGKTYAKDLLKRIKLTSIQ</sequence>
<dbReference type="Gene3D" id="3.30.572.10">
    <property type="entry name" value="Thymidylate synthase/dCMP hydroxymethylase domain"/>
    <property type="match status" value="1"/>
</dbReference>
<dbReference type="RefSeq" id="WP_344770002.1">
    <property type="nucleotide sequence ID" value="NZ_BAABAK010000021.1"/>
</dbReference>
<reference evidence="2" key="1">
    <citation type="journal article" date="2019" name="Int. J. Syst. Evol. Microbiol.">
        <title>The Global Catalogue of Microorganisms (GCM) 10K type strain sequencing project: providing services to taxonomists for standard genome sequencing and annotation.</title>
        <authorList>
            <consortium name="The Broad Institute Genomics Platform"/>
            <consortium name="The Broad Institute Genome Sequencing Center for Infectious Disease"/>
            <person name="Wu L."/>
            <person name="Ma J."/>
        </authorList>
    </citation>
    <scope>NUCLEOTIDE SEQUENCE [LARGE SCALE GENOMIC DNA]</scope>
    <source>
        <strain evidence="2">JCM 17338</strain>
    </source>
</reference>
<name>A0ABP7QMQ1_9SPHI</name>